<dbReference type="Pfam" id="PF01435">
    <property type="entry name" value="Peptidase_M48"/>
    <property type="match status" value="1"/>
</dbReference>
<keyword evidence="7" id="KW-0812">Transmembrane</keyword>
<feature type="transmembrane region" description="Helical" evidence="7">
    <location>
        <begin position="57"/>
        <end position="83"/>
    </location>
</feature>
<dbReference type="Proteomes" id="UP000648984">
    <property type="component" value="Unassembled WGS sequence"/>
</dbReference>
<feature type="transmembrane region" description="Helical" evidence="7">
    <location>
        <begin position="21"/>
        <end position="45"/>
    </location>
</feature>
<keyword evidence="10" id="KW-1185">Reference proteome</keyword>
<reference evidence="9 10" key="1">
    <citation type="submission" date="2019-12" db="EMBL/GenBank/DDBJ databases">
        <title>Comparative genomics gives insights into the taxonomy of the Azoarcus-Aromatoleum group and reveals separate origins of nif in the plant-associated Azoarcus and non-plant-associated Aromatoleum sub-groups.</title>
        <authorList>
            <person name="Lafos M."/>
            <person name="Maluk M."/>
            <person name="Batista M."/>
            <person name="Junghare M."/>
            <person name="Carmona M."/>
            <person name="Faoro H."/>
            <person name="Cruz L.M."/>
            <person name="Battistoni F."/>
            <person name="De Souza E."/>
            <person name="Pedrosa F."/>
            <person name="Chen W.-M."/>
            <person name="Poole P.S."/>
            <person name="Dixon R.A."/>
            <person name="James E.K."/>
        </authorList>
    </citation>
    <scope>NUCLEOTIDE SEQUENCE [LARGE SCALE GENOMIC DNA]</scope>
    <source>
        <strain evidence="9 10">22Lin</strain>
    </source>
</reference>
<gene>
    <name evidence="9" type="ORF">GPA25_06130</name>
</gene>
<evidence type="ECO:0000256" key="5">
    <source>
        <dbReference type="ARBA" id="ARBA00023049"/>
    </source>
</evidence>
<evidence type="ECO:0000313" key="9">
    <source>
        <dbReference type="EMBL" id="NMG74334.1"/>
    </source>
</evidence>
<evidence type="ECO:0000256" key="4">
    <source>
        <dbReference type="ARBA" id="ARBA00022833"/>
    </source>
</evidence>
<dbReference type="EMBL" id="WTVQ01000007">
    <property type="protein sequence ID" value="NMG74334.1"/>
    <property type="molecule type" value="Genomic_DNA"/>
</dbReference>
<comment type="cofactor">
    <cofactor evidence="6">
        <name>Zn(2+)</name>
        <dbReference type="ChEBI" id="CHEBI:29105"/>
    </cofactor>
    <text evidence="6">Binds 1 zinc ion per subunit.</text>
</comment>
<evidence type="ECO:0000256" key="2">
    <source>
        <dbReference type="ARBA" id="ARBA00022723"/>
    </source>
</evidence>
<evidence type="ECO:0000259" key="8">
    <source>
        <dbReference type="Pfam" id="PF01435"/>
    </source>
</evidence>
<name>A0ABX1Q7J7_9RHOO</name>
<proteinExistence type="inferred from homology"/>
<accession>A0ABX1Q7J7</accession>
<comment type="similarity">
    <text evidence="6">Belongs to the peptidase M48 family.</text>
</comment>
<keyword evidence="4 6" id="KW-0862">Zinc</keyword>
<keyword evidence="7" id="KW-0472">Membrane</keyword>
<keyword evidence="1 6" id="KW-0645">Protease</keyword>
<evidence type="ECO:0000256" key="1">
    <source>
        <dbReference type="ARBA" id="ARBA00022670"/>
    </source>
</evidence>
<comment type="caution">
    <text evidence="9">The sequence shown here is derived from an EMBL/GenBank/DDBJ whole genome shotgun (WGS) entry which is preliminary data.</text>
</comment>
<sequence>MATFRLRLSRTRSRLARRLGLRAVGGLSVLSLAVGCIGLTAAWLVGKTWGALVAGEVLHAIVSVAVFMVTVAVGALCVGWLFAPTARPDGVRLPREAAESLHRLVDRMGSRFGGIAIDAVWVVGDMNAAILQRPRWGWMGPMETHLMIGLPLAHSVSRRQFSAILAHEFAHLALQRQGLHAWWGHLRAWWFRVLDRCIEDMPRLGRVLERWSARDLHDAMRLSRLEEFEADAMAAQIVGARRVGEALVEVALKERFLSEDYWRKVMEQSRFTPQPSIRPFREMGLGVMAGFRRPMPGTVDIRGMFGGAASEADFHPTLAERLRVLGVMPAVPRGDSTSLATTHLTPLLPTLAWIFDRAWWEDSRRDWRRRYEHARQA</sequence>
<dbReference type="GO" id="GO:0008237">
    <property type="term" value="F:metallopeptidase activity"/>
    <property type="evidence" value="ECO:0007669"/>
    <property type="project" value="UniProtKB-KW"/>
</dbReference>
<evidence type="ECO:0000313" key="10">
    <source>
        <dbReference type="Proteomes" id="UP000648984"/>
    </source>
</evidence>
<evidence type="ECO:0000256" key="7">
    <source>
        <dbReference type="SAM" id="Phobius"/>
    </source>
</evidence>
<keyword evidence="5 6" id="KW-0482">Metalloprotease</keyword>
<dbReference type="InterPro" id="IPR001915">
    <property type="entry name" value="Peptidase_M48"/>
</dbReference>
<protein>
    <submittedName>
        <fullName evidence="9">M48 family metalloprotease</fullName>
    </submittedName>
</protein>
<keyword evidence="3 6" id="KW-0378">Hydrolase</keyword>
<feature type="domain" description="Peptidase M48" evidence="8">
    <location>
        <begin position="155"/>
        <end position="325"/>
    </location>
</feature>
<dbReference type="CDD" id="cd07328">
    <property type="entry name" value="M48_Ste24p_like"/>
    <property type="match status" value="1"/>
</dbReference>
<keyword evidence="2" id="KW-0479">Metal-binding</keyword>
<keyword evidence="7" id="KW-1133">Transmembrane helix</keyword>
<dbReference type="RefSeq" id="WP_169259485.1">
    <property type="nucleotide sequence ID" value="NZ_WTVQ01000007.1"/>
</dbReference>
<evidence type="ECO:0000256" key="3">
    <source>
        <dbReference type="ARBA" id="ARBA00022801"/>
    </source>
</evidence>
<evidence type="ECO:0000256" key="6">
    <source>
        <dbReference type="RuleBase" id="RU003983"/>
    </source>
</evidence>
<organism evidence="9 10">
    <name type="scientific">Aromatoleum diolicum</name>
    <dbReference type="NCBI Taxonomy" id="75796"/>
    <lineage>
        <taxon>Bacteria</taxon>
        <taxon>Pseudomonadati</taxon>
        <taxon>Pseudomonadota</taxon>
        <taxon>Betaproteobacteria</taxon>
        <taxon>Rhodocyclales</taxon>
        <taxon>Rhodocyclaceae</taxon>
        <taxon>Aromatoleum</taxon>
    </lineage>
</organism>